<dbReference type="InterPro" id="IPR029058">
    <property type="entry name" value="AB_hydrolase_fold"/>
</dbReference>
<dbReference type="RefSeq" id="WP_202336000.1">
    <property type="nucleotide sequence ID" value="NZ_CP068439.1"/>
</dbReference>
<accession>A0ABX7DPW9</accession>
<evidence type="ECO:0000313" key="3">
    <source>
        <dbReference type="EMBL" id="QQX76190.1"/>
    </source>
</evidence>
<proteinExistence type="predicted"/>
<dbReference type="InterPro" id="IPR052039">
    <property type="entry name" value="Caspase-related_regulators"/>
</dbReference>
<dbReference type="InterPro" id="IPR029030">
    <property type="entry name" value="Caspase-like_dom_sf"/>
</dbReference>
<feature type="domain" description="DUF676" evidence="2">
    <location>
        <begin position="306"/>
        <end position="407"/>
    </location>
</feature>
<dbReference type="Gene3D" id="3.40.50.1460">
    <property type="match status" value="1"/>
</dbReference>
<dbReference type="EMBL" id="CP068439">
    <property type="protein sequence ID" value="QQX76190.1"/>
    <property type="molecule type" value="Genomic_DNA"/>
</dbReference>
<dbReference type="SUPFAM" id="SSF81901">
    <property type="entry name" value="HCP-like"/>
    <property type="match status" value="1"/>
</dbReference>
<gene>
    <name evidence="3" type="ORF">JK629_12740</name>
</gene>
<protein>
    <submittedName>
        <fullName evidence="3">Caspase family protein</fullName>
    </submittedName>
</protein>
<reference evidence="3 4" key="1">
    <citation type="submission" date="2021-01" db="EMBL/GenBank/DDBJ databases">
        <title>Aequorivita sp. strain KX20305, a bacterium isolated from the sediment collected at a cold seep field in South China Sea.</title>
        <authorList>
            <person name="Zhang H."/>
            <person name="Li C."/>
        </authorList>
    </citation>
    <scope>NUCLEOTIDE SEQUENCE [LARGE SCALE GENOMIC DNA]</scope>
    <source>
        <strain evidence="3 4">KX20305</strain>
    </source>
</reference>
<dbReference type="Gene3D" id="1.25.40.10">
    <property type="entry name" value="Tetratricopeptide repeat domain"/>
    <property type="match status" value="1"/>
</dbReference>
<dbReference type="InterPro" id="IPR046880">
    <property type="entry name" value="TPR-S"/>
</dbReference>
<dbReference type="PANTHER" id="PTHR22576">
    <property type="entry name" value="MUCOSA ASSOCIATED LYMPHOID TISSUE LYMPHOMA TRANSLOCATION PROTEIN 1/PARACASPASE"/>
    <property type="match status" value="1"/>
</dbReference>
<dbReference type="InterPro" id="IPR011990">
    <property type="entry name" value="TPR-like_helical_dom_sf"/>
</dbReference>
<dbReference type="Proteomes" id="UP000629420">
    <property type="component" value="Chromosome"/>
</dbReference>
<organism evidence="3 4">
    <name type="scientific">Aequorivita iocasae</name>
    <dbReference type="NCBI Taxonomy" id="2803865"/>
    <lineage>
        <taxon>Bacteria</taxon>
        <taxon>Pseudomonadati</taxon>
        <taxon>Bacteroidota</taxon>
        <taxon>Flavobacteriia</taxon>
        <taxon>Flavobacteriales</taxon>
        <taxon>Flavobacteriaceae</taxon>
        <taxon>Aequorivita</taxon>
    </lineage>
</organism>
<keyword evidence="4" id="KW-1185">Reference proteome</keyword>
<feature type="domain" description="Peptidase C14 caspase" evidence="1">
    <location>
        <begin position="7"/>
        <end position="245"/>
    </location>
</feature>
<dbReference type="Gene3D" id="3.40.50.1820">
    <property type="entry name" value="alpha/beta hydrolase"/>
    <property type="match status" value="1"/>
</dbReference>
<sequence>MAKLKKAHALVIGVGSADLPETVTDAKALYKILGDKKHGSYYKKNIKILTGKKATRLGILKAFDDLLDRTDEDSSVLLYYSGHGGMYSDNTFIKDEAKKKPESENQKYFHLCPNDYDPNNYESTWIKAEEIKYKISQLKSRRLIFFLDCCHAAGMTAGVTGLNSQPRHTNADGLAQNLDDGRGMTIVSACRAEQLSVILEGDENSLFTKCLIEVFRGDSKYDPSDPLVRIFEVVQYIFKKVPEIYPDQNPYANLQIFEDFVVSFATNLIDENTDEAEIETLVGADNTPKKEPVTKFRETENSNSAILFVHGFSGDAENTFSEAPQLLMANEQMDGWDMFPLGYSGNVVPEMGKNIWACASDIKRNSDFLNTSIRNKFSKYKRIAIVAHDLGGIVAQQAILQLDKVDLDRISHVLFFGTPSYGLPEIQLKNFFTYGNDEKELKEGSPYMRKLRNNWDEKFQNKYPFVFKTIAATEDEYVPISSSIEPFPKEYQEIIEADHFSLVQIDDVNDDSYQLLLNTLMNKSFLNTFSNKEEVNIALGEYNAVINSLLPKLKTLDSKGLERLMYALEGAGREDEAMKILVEHPMAKDNSKLLGILGERYKRQYLNSFNAEDLKRALKYYAEALKVAEEKQDHNQIYYHAINLAFLNLLQEDKPAMTAYAERAFKATEKDPFPSLWKMATLGEAFLYKGDFEKSKEYYAKAASMAGLREKISIHTNAYNAYISLMQTDNPEDSFIKFLKLQFLT</sequence>
<dbReference type="InterPro" id="IPR007751">
    <property type="entry name" value="DUF676_lipase-like"/>
</dbReference>
<name>A0ABX7DPW9_9FLAO</name>
<dbReference type="Pfam" id="PF20308">
    <property type="entry name" value="TPR-S"/>
    <property type="match status" value="1"/>
</dbReference>
<dbReference type="Pfam" id="PF00656">
    <property type="entry name" value="Peptidase_C14"/>
    <property type="match status" value="1"/>
</dbReference>
<dbReference type="InterPro" id="IPR011600">
    <property type="entry name" value="Pept_C14_caspase"/>
</dbReference>
<evidence type="ECO:0000259" key="2">
    <source>
        <dbReference type="Pfam" id="PF05057"/>
    </source>
</evidence>
<dbReference type="SUPFAM" id="SSF53474">
    <property type="entry name" value="alpha/beta-Hydrolases"/>
    <property type="match status" value="1"/>
</dbReference>
<dbReference type="SUPFAM" id="SSF52129">
    <property type="entry name" value="Caspase-like"/>
    <property type="match status" value="1"/>
</dbReference>
<dbReference type="PANTHER" id="PTHR22576:SF37">
    <property type="entry name" value="MUCOSA-ASSOCIATED LYMPHOID TISSUE LYMPHOMA TRANSLOCATION PROTEIN 1"/>
    <property type="match status" value="1"/>
</dbReference>
<dbReference type="Pfam" id="PF05057">
    <property type="entry name" value="DUF676"/>
    <property type="match status" value="1"/>
</dbReference>
<evidence type="ECO:0000259" key="1">
    <source>
        <dbReference type="Pfam" id="PF00656"/>
    </source>
</evidence>
<evidence type="ECO:0000313" key="4">
    <source>
        <dbReference type="Proteomes" id="UP000629420"/>
    </source>
</evidence>